<evidence type="ECO:0000256" key="2">
    <source>
        <dbReference type="ARBA" id="ARBA00010199"/>
    </source>
</evidence>
<evidence type="ECO:0000256" key="4">
    <source>
        <dbReference type="ARBA" id="ARBA00022989"/>
    </source>
</evidence>
<gene>
    <name evidence="8" type="ORF">B0I35DRAFT_449926</name>
</gene>
<evidence type="ECO:0000256" key="1">
    <source>
        <dbReference type="ARBA" id="ARBA00004141"/>
    </source>
</evidence>
<dbReference type="PANTHER" id="PTHR11206">
    <property type="entry name" value="MULTIDRUG RESISTANCE PROTEIN"/>
    <property type="match status" value="1"/>
</dbReference>
<keyword evidence="3 7" id="KW-0812">Transmembrane</keyword>
<dbReference type="Pfam" id="PF01554">
    <property type="entry name" value="MatE"/>
    <property type="match status" value="2"/>
</dbReference>
<feature type="transmembrane region" description="Helical" evidence="7">
    <location>
        <begin position="494"/>
        <end position="517"/>
    </location>
</feature>
<evidence type="ECO:0000256" key="3">
    <source>
        <dbReference type="ARBA" id="ARBA00022692"/>
    </source>
</evidence>
<accession>A0A8K0WSK5</accession>
<dbReference type="GO" id="GO:1990961">
    <property type="term" value="P:xenobiotic detoxification by transmembrane export across the plasma membrane"/>
    <property type="evidence" value="ECO:0007669"/>
    <property type="project" value="InterPro"/>
</dbReference>
<dbReference type="EMBL" id="JAGPNK010000004">
    <property type="protein sequence ID" value="KAH7322486.1"/>
    <property type="molecule type" value="Genomic_DNA"/>
</dbReference>
<protein>
    <submittedName>
        <fullName evidence="8">MATE efflux family protein</fullName>
    </submittedName>
</protein>
<dbReference type="OrthoDB" id="2126698at2759"/>
<dbReference type="GO" id="GO:0042910">
    <property type="term" value="F:xenobiotic transmembrane transporter activity"/>
    <property type="evidence" value="ECO:0007669"/>
    <property type="project" value="InterPro"/>
</dbReference>
<dbReference type="GO" id="GO:0016020">
    <property type="term" value="C:membrane"/>
    <property type="evidence" value="ECO:0007669"/>
    <property type="project" value="UniProtKB-SubCell"/>
</dbReference>
<evidence type="ECO:0000256" key="7">
    <source>
        <dbReference type="SAM" id="Phobius"/>
    </source>
</evidence>
<comment type="subcellular location">
    <subcellularLocation>
        <location evidence="1">Membrane</location>
        <topology evidence="1">Multi-pass membrane protein</topology>
    </subcellularLocation>
</comment>
<comment type="caution">
    <text evidence="8">The sequence shown here is derived from an EMBL/GenBank/DDBJ whole genome shotgun (WGS) entry which is preliminary data.</text>
</comment>
<comment type="similarity">
    <text evidence="2">Belongs to the multi antimicrobial extrusion (MATE) (TC 2.A.66.1) family.</text>
</comment>
<feature type="transmembrane region" description="Helical" evidence="7">
    <location>
        <begin position="240"/>
        <end position="266"/>
    </location>
</feature>
<evidence type="ECO:0000313" key="9">
    <source>
        <dbReference type="Proteomes" id="UP000813444"/>
    </source>
</evidence>
<keyword evidence="4 7" id="KW-1133">Transmembrane helix</keyword>
<feature type="transmembrane region" description="Helical" evidence="7">
    <location>
        <begin position="523"/>
        <end position="547"/>
    </location>
</feature>
<feature type="transmembrane region" description="Helical" evidence="7">
    <location>
        <begin position="381"/>
        <end position="400"/>
    </location>
</feature>
<dbReference type="CDD" id="cd13132">
    <property type="entry name" value="MATE_eukaryotic"/>
    <property type="match status" value="1"/>
</dbReference>
<sequence>MCTWSSRAGLIEFGTDVDSPIESELTVSALFMRPGGITFSATTRPTLAPQETERPGRTRFATNRERRVSRNAERSLLRDNHLLPPKHGHRNQETTLGRVYRYLFSTKIRDGPLAQAISETTPLLPDASEPLSNLEARQWQAAVATNSIQTTWQRETLTLATYARSLAAAFLLHYSVTIVSIFTVGRIGPIELAAVSLATVTANITCYTPIQGLATSLDTLCSQAFGSGHKGLVGLQCQRMLFLLWALLVPLVVLWCNADGILSALIPERETAMLAAQYLRLLCLGAPGVAAFETAKRFVQAQGLFHVTTYVLIIGAPFNIFANWFFVFHLGWGFRAFVNWGPMIRLALPGMIMIEAQYFAFEVLTLVAGQFGGAALAAQSVLVTLGSTAYQVPFAVSIAASTRVANLIGARLSHPAWTSAQVSLVAGLLVGLLNMATLLCLRSVLPGIFTNDAEVAEQVANVIPVVAILQVFDATAAVSHGCLRGIGRQYVGGYTNLVSFYVVALPVSFATSFLLGWKLPGLWVGVTIGVFIINVVSTTMVETLYLYTADWESAVHEAEMRMRFDASI</sequence>
<proteinExistence type="inferred from homology"/>
<reference evidence="8" key="1">
    <citation type="journal article" date="2021" name="Nat. Commun.">
        <title>Genetic determinants of endophytism in the Arabidopsis root mycobiome.</title>
        <authorList>
            <person name="Mesny F."/>
            <person name="Miyauchi S."/>
            <person name="Thiergart T."/>
            <person name="Pickel B."/>
            <person name="Atanasova L."/>
            <person name="Karlsson M."/>
            <person name="Huettel B."/>
            <person name="Barry K.W."/>
            <person name="Haridas S."/>
            <person name="Chen C."/>
            <person name="Bauer D."/>
            <person name="Andreopoulos W."/>
            <person name="Pangilinan J."/>
            <person name="LaButti K."/>
            <person name="Riley R."/>
            <person name="Lipzen A."/>
            <person name="Clum A."/>
            <person name="Drula E."/>
            <person name="Henrissat B."/>
            <person name="Kohler A."/>
            <person name="Grigoriev I.V."/>
            <person name="Martin F.M."/>
            <person name="Hacquard S."/>
        </authorList>
    </citation>
    <scope>NUCLEOTIDE SEQUENCE</scope>
    <source>
        <strain evidence="8">MPI-CAGE-CH-0235</strain>
    </source>
</reference>
<dbReference type="Proteomes" id="UP000813444">
    <property type="component" value="Unassembled WGS sequence"/>
</dbReference>
<keyword evidence="5 7" id="KW-0472">Membrane</keyword>
<keyword evidence="9" id="KW-1185">Reference proteome</keyword>
<evidence type="ECO:0000313" key="8">
    <source>
        <dbReference type="EMBL" id="KAH7322486.1"/>
    </source>
</evidence>
<feature type="compositionally biased region" description="Basic and acidic residues" evidence="6">
    <location>
        <begin position="66"/>
        <end position="81"/>
    </location>
</feature>
<evidence type="ECO:0000256" key="5">
    <source>
        <dbReference type="ARBA" id="ARBA00023136"/>
    </source>
</evidence>
<dbReference type="AlphaFoldDB" id="A0A8K0WSK5"/>
<dbReference type="InterPro" id="IPR002528">
    <property type="entry name" value="MATE_fam"/>
</dbReference>
<feature type="transmembrane region" description="Helical" evidence="7">
    <location>
        <begin position="272"/>
        <end position="292"/>
    </location>
</feature>
<organism evidence="8 9">
    <name type="scientific">Stachybotrys elegans</name>
    <dbReference type="NCBI Taxonomy" id="80388"/>
    <lineage>
        <taxon>Eukaryota</taxon>
        <taxon>Fungi</taxon>
        <taxon>Dikarya</taxon>
        <taxon>Ascomycota</taxon>
        <taxon>Pezizomycotina</taxon>
        <taxon>Sordariomycetes</taxon>
        <taxon>Hypocreomycetidae</taxon>
        <taxon>Hypocreales</taxon>
        <taxon>Stachybotryaceae</taxon>
        <taxon>Stachybotrys</taxon>
    </lineage>
</organism>
<evidence type="ECO:0000256" key="6">
    <source>
        <dbReference type="SAM" id="MobiDB-lite"/>
    </source>
</evidence>
<dbReference type="GO" id="GO:0015297">
    <property type="term" value="F:antiporter activity"/>
    <property type="evidence" value="ECO:0007669"/>
    <property type="project" value="InterPro"/>
</dbReference>
<feature type="transmembrane region" description="Helical" evidence="7">
    <location>
        <begin position="304"/>
        <end position="326"/>
    </location>
</feature>
<dbReference type="InterPro" id="IPR045069">
    <property type="entry name" value="MATE_euk"/>
</dbReference>
<feature type="region of interest" description="Disordered" evidence="6">
    <location>
        <begin position="66"/>
        <end position="91"/>
    </location>
</feature>
<feature type="transmembrane region" description="Helical" evidence="7">
    <location>
        <begin position="420"/>
        <end position="441"/>
    </location>
</feature>
<name>A0A8K0WSK5_9HYPO</name>
<feature type="transmembrane region" description="Helical" evidence="7">
    <location>
        <begin position="346"/>
        <end position="369"/>
    </location>
</feature>